<organism evidence="4 5">
    <name type="scientific">Rugosimonospora africana</name>
    <dbReference type="NCBI Taxonomy" id="556532"/>
    <lineage>
        <taxon>Bacteria</taxon>
        <taxon>Bacillati</taxon>
        <taxon>Actinomycetota</taxon>
        <taxon>Actinomycetes</taxon>
        <taxon>Micromonosporales</taxon>
        <taxon>Micromonosporaceae</taxon>
        <taxon>Rugosimonospora</taxon>
    </lineage>
</organism>
<dbReference type="Proteomes" id="UP000642748">
    <property type="component" value="Unassembled WGS sequence"/>
</dbReference>
<dbReference type="Gene3D" id="3.40.50.1820">
    <property type="entry name" value="alpha/beta hydrolase"/>
    <property type="match status" value="1"/>
</dbReference>
<dbReference type="Pfam" id="PF07859">
    <property type="entry name" value="Abhydrolase_3"/>
    <property type="match status" value="1"/>
</dbReference>
<reference evidence="4" key="1">
    <citation type="submission" date="2021-01" db="EMBL/GenBank/DDBJ databases">
        <title>Whole genome shotgun sequence of Rugosimonospora africana NBRC 104875.</title>
        <authorList>
            <person name="Komaki H."/>
            <person name="Tamura T."/>
        </authorList>
    </citation>
    <scope>NUCLEOTIDE SEQUENCE</scope>
    <source>
        <strain evidence="4">NBRC 104875</strain>
    </source>
</reference>
<evidence type="ECO:0000313" key="5">
    <source>
        <dbReference type="Proteomes" id="UP000642748"/>
    </source>
</evidence>
<name>A0A8J3VW54_9ACTN</name>
<keyword evidence="2" id="KW-0378">Hydrolase</keyword>
<proteinExistence type="inferred from homology"/>
<dbReference type="InterPro" id="IPR013094">
    <property type="entry name" value="AB_hydrolase_3"/>
</dbReference>
<dbReference type="PANTHER" id="PTHR48081:SF8">
    <property type="entry name" value="ALPHA_BETA HYDROLASE FOLD-3 DOMAIN-CONTAINING PROTEIN-RELATED"/>
    <property type="match status" value="1"/>
</dbReference>
<dbReference type="AlphaFoldDB" id="A0A8J3VW54"/>
<evidence type="ECO:0000259" key="3">
    <source>
        <dbReference type="Pfam" id="PF07859"/>
    </source>
</evidence>
<dbReference type="InterPro" id="IPR029058">
    <property type="entry name" value="AB_hydrolase_fold"/>
</dbReference>
<dbReference type="PANTHER" id="PTHR48081">
    <property type="entry name" value="AB HYDROLASE SUPERFAMILY PROTEIN C4A8.06C"/>
    <property type="match status" value="1"/>
</dbReference>
<protein>
    <submittedName>
        <fullName evidence="4">Esterase</fullName>
    </submittedName>
</protein>
<dbReference type="SUPFAM" id="SSF53474">
    <property type="entry name" value="alpha/beta-Hydrolases"/>
    <property type="match status" value="1"/>
</dbReference>
<dbReference type="EMBL" id="BONZ01000127">
    <property type="protein sequence ID" value="GIH21387.1"/>
    <property type="molecule type" value="Genomic_DNA"/>
</dbReference>
<dbReference type="InterPro" id="IPR050300">
    <property type="entry name" value="GDXG_lipolytic_enzyme"/>
</dbReference>
<feature type="domain" description="Alpha/beta hydrolase fold-3" evidence="3">
    <location>
        <begin position="90"/>
        <end position="295"/>
    </location>
</feature>
<evidence type="ECO:0000313" key="4">
    <source>
        <dbReference type="EMBL" id="GIH21387.1"/>
    </source>
</evidence>
<dbReference type="GO" id="GO:0016787">
    <property type="term" value="F:hydrolase activity"/>
    <property type="evidence" value="ECO:0007669"/>
    <property type="project" value="UniProtKB-KW"/>
</dbReference>
<accession>A0A8J3VW54</accession>
<evidence type="ECO:0000256" key="2">
    <source>
        <dbReference type="ARBA" id="ARBA00022801"/>
    </source>
</evidence>
<comment type="caution">
    <text evidence="4">The sequence shown here is derived from an EMBL/GenBank/DDBJ whole genome shotgun (WGS) entry which is preliminary data.</text>
</comment>
<gene>
    <name evidence="4" type="primary">aes_3</name>
    <name evidence="4" type="ORF">Raf01_95590</name>
</gene>
<comment type="similarity">
    <text evidence="1">Belongs to the 'GDXG' lipolytic enzyme family.</text>
</comment>
<sequence>MRRFRRQYVLVTPPQLRLDPELAAISVMIPEFDLLDDLSEARRLEDELAAQGRNSLEGVAIEDVHLLRRGGGQLRVRSYRPSSIGTLPAILYIHGGAFMLGSVATEDERCEFYARDANCVVFALDYRLAPEHPFPAAFDDCNDVLDWLYREAGSLGIDPRRIAIGGNSAGGALAASTALHARAFDRPPLTHQLLVNPVLDCRSRTPSVTRFTDTPVWTRAHNLLMWERYLGPAASSVDYRASPALADDLTGLPSASFWIAEFDPLRDEDYEYAIRLMGAGVQVDLTQYAGTMHGFDGYRMTGVGRRAMHDQIRVLRRVFQR</sequence>
<dbReference type="InterPro" id="IPR002168">
    <property type="entry name" value="Lipase_GDXG_HIS_AS"/>
</dbReference>
<dbReference type="PROSITE" id="PS01173">
    <property type="entry name" value="LIPASE_GDXG_HIS"/>
    <property type="match status" value="1"/>
</dbReference>
<keyword evidence="5" id="KW-1185">Reference proteome</keyword>
<evidence type="ECO:0000256" key="1">
    <source>
        <dbReference type="ARBA" id="ARBA00010515"/>
    </source>
</evidence>